<evidence type="ECO:0000256" key="10">
    <source>
        <dbReference type="RuleBase" id="RU003357"/>
    </source>
</evidence>
<accession>A0A0K1EA34</accession>
<feature type="domain" description="TonB C-terminal" evidence="14">
    <location>
        <begin position="55"/>
        <end position="112"/>
    </location>
</feature>
<dbReference type="Gene3D" id="2.170.130.10">
    <property type="entry name" value="TonB-dependent receptor, plug domain"/>
    <property type="match status" value="1"/>
</dbReference>
<keyword evidence="8 10" id="KW-0472">Membrane</keyword>
<feature type="domain" description="TonB-dependent receptor plug" evidence="15">
    <location>
        <begin position="206"/>
        <end position="314"/>
    </location>
</feature>
<dbReference type="InterPro" id="IPR006260">
    <property type="entry name" value="TonB/TolA_C"/>
</dbReference>
<feature type="domain" description="TonB-dependent receptor-like beta-barrel" evidence="13">
    <location>
        <begin position="397"/>
        <end position="797"/>
    </location>
</feature>
<dbReference type="Pfam" id="PF03544">
    <property type="entry name" value="TonB_C"/>
    <property type="match status" value="1"/>
</dbReference>
<protein>
    <submittedName>
        <fullName evidence="16">TonB-dependent receptor</fullName>
    </submittedName>
</protein>
<dbReference type="InterPro" id="IPR000531">
    <property type="entry name" value="Beta-barrel_TonB"/>
</dbReference>
<dbReference type="PANTHER" id="PTHR30069:SF49">
    <property type="entry name" value="OUTER MEMBRANE PROTEIN C"/>
    <property type="match status" value="1"/>
</dbReference>
<dbReference type="PATRIC" id="fig|52.7.peg.1802"/>
<dbReference type="EMBL" id="CP012159">
    <property type="protein sequence ID" value="AKT37542.1"/>
    <property type="molecule type" value="Genomic_DNA"/>
</dbReference>
<proteinExistence type="inferred from homology"/>
<comment type="subcellular location">
    <subcellularLocation>
        <location evidence="2">Cell outer membrane</location>
        <topology evidence="2">Multi-pass membrane protein</topology>
    </subcellularLocation>
    <subcellularLocation>
        <location evidence="1">Membrane</location>
        <topology evidence="1">Single-pass membrane protein</topology>
    </subcellularLocation>
</comment>
<dbReference type="Pfam" id="PF00593">
    <property type="entry name" value="TonB_dep_Rec_b-barrel"/>
    <property type="match status" value="1"/>
</dbReference>
<dbReference type="SUPFAM" id="SSF74653">
    <property type="entry name" value="TolA/TonB C-terminal domain"/>
    <property type="match status" value="1"/>
</dbReference>
<dbReference type="OrthoDB" id="99480at2"/>
<keyword evidence="12" id="KW-0732">Signal</keyword>
<feature type="signal peptide" evidence="12">
    <location>
        <begin position="1"/>
        <end position="24"/>
    </location>
</feature>
<dbReference type="GO" id="GO:0009279">
    <property type="term" value="C:cell outer membrane"/>
    <property type="evidence" value="ECO:0007669"/>
    <property type="project" value="UniProtKB-SubCell"/>
</dbReference>
<comment type="similarity">
    <text evidence="10">Belongs to the TonB-dependent receptor family.</text>
</comment>
<dbReference type="InterPro" id="IPR037066">
    <property type="entry name" value="Plug_dom_sf"/>
</dbReference>
<dbReference type="GO" id="GO:0015344">
    <property type="term" value="F:siderophore uptake transmembrane transporter activity"/>
    <property type="evidence" value="ECO:0007669"/>
    <property type="project" value="TreeGrafter"/>
</dbReference>
<evidence type="ECO:0000313" key="17">
    <source>
        <dbReference type="Proteomes" id="UP000067626"/>
    </source>
</evidence>
<dbReference type="InterPro" id="IPR012910">
    <property type="entry name" value="Plug_dom"/>
</dbReference>
<reference evidence="16 17" key="1">
    <citation type="submission" date="2015-07" db="EMBL/GenBank/DDBJ databases">
        <title>Genome analysis of myxobacterium Chondromyces crocatus Cm c5 reveals a high potential for natural compound synthesis and the genetic basis for the loss of fruiting body formation.</title>
        <authorList>
            <person name="Zaburannyi N."/>
            <person name="Bunk B."/>
            <person name="Maier J."/>
            <person name="Overmann J."/>
            <person name="Mueller R."/>
        </authorList>
    </citation>
    <scope>NUCLEOTIDE SEQUENCE [LARGE SCALE GENOMIC DNA]</scope>
    <source>
        <strain evidence="16 17">Cm c5</strain>
    </source>
</reference>
<dbReference type="GO" id="GO:0044718">
    <property type="term" value="P:siderophore transmembrane transport"/>
    <property type="evidence" value="ECO:0007669"/>
    <property type="project" value="TreeGrafter"/>
</dbReference>
<evidence type="ECO:0000256" key="8">
    <source>
        <dbReference type="ARBA" id="ARBA00023136"/>
    </source>
</evidence>
<feature type="compositionally biased region" description="Low complexity" evidence="11">
    <location>
        <begin position="136"/>
        <end position="185"/>
    </location>
</feature>
<keyword evidence="4" id="KW-1134">Transmembrane beta strand</keyword>
<dbReference type="RefSeq" id="WP_156338356.1">
    <property type="nucleotide sequence ID" value="NZ_CP012159.1"/>
</dbReference>
<evidence type="ECO:0000256" key="5">
    <source>
        <dbReference type="ARBA" id="ARBA00022692"/>
    </source>
</evidence>
<dbReference type="Gene3D" id="3.30.1150.10">
    <property type="match status" value="1"/>
</dbReference>
<evidence type="ECO:0000256" key="1">
    <source>
        <dbReference type="ARBA" id="ARBA00004167"/>
    </source>
</evidence>
<evidence type="ECO:0000259" key="15">
    <source>
        <dbReference type="Pfam" id="PF07715"/>
    </source>
</evidence>
<dbReference type="KEGG" id="ccro:CMC5_016830"/>
<keyword evidence="3" id="KW-0813">Transport</keyword>
<evidence type="ECO:0000256" key="2">
    <source>
        <dbReference type="ARBA" id="ARBA00004571"/>
    </source>
</evidence>
<evidence type="ECO:0000256" key="4">
    <source>
        <dbReference type="ARBA" id="ARBA00022452"/>
    </source>
</evidence>
<dbReference type="STRING" id="52.CMC5_016830"/>
<dbReference type="InterPro" id="IPR037682">
    <property type="entry name" value="TonB_C"/>
</dbReference>
<evidence type="ECO:0000256" key="6">
    <source>
        <dbReference type="ARBA" id="ARBA00022989"/>
    </source>
</evidence>
<dbReference type="PANTHER" id="PTHR30069">
    <property type="entry name" value="TONB-DEPENDENT OUTER MEMBRANE RECEPTOR"/>
    <property type="match status" value="1"/>
</dbReference>
<evidence type="ECO:0000313" key="16">
    <source>
        <dbReference type="EMBL" id="AKT37542.1"/>
    </source>
</evidence>
<feature type="chain" id="PRO_5005459117" evidence="12">
    <location>
        <begin position="25"/>
        <end position="844"/>
    </location>
</feature>
<keyword evidence="16" id="KW-0675">Receptor</keyword>
<dbReference type="InterPro" id="IPR039426">
    <property type="entry name" value="TonB-dep_rcpt-like"/>
</dbReference>
<dbReference type="NCBIfam" id="TIGR01352">
    <property type="entry name" value="tonB_Cterm"/>
    <property type="match status" value="1"/>
</dbReference>
<dbReference type="Proteomes" id="UP000067626">
    <property type="component" value="Chromosome"/>
</dbReference>
<evidence type="ECO:0000256" key="3">
    <source>
        <dbReference type="ARBA" id="ARBA00022448"/>
    </source>
</evidence>
<evidence type="ECO:0000256" key="9">
    <source>
        <dbReference type="ARBA" id="ARBA00023237"/>
    </source>
</evidence>
<dbReference type="AlphaFoldDB" id="A0A0K1EA34"/>
<keyword evidence="9" id="KW-0998">Cell outer membrane</keyword>
<name>A0A0K1EA34_CHOCO</name>
<dbReference type="Gene3D" id="2.40.170.20">
    <property type="entry name" value="TonB-dependent receptor, beta-barrel domain"/>
    <property type="match status" value="1"/>
</dbReference>
<keyword evidence="6" id="KW-1133">Transmembrane helix</keyword>
<keyword evidence="17" id="KW-1185">Reference proteome</keyword>
<evidence type="ECO:0000256" key="11">
    <source>
        <dbReference type="SAM" id="MobiDB-lite"/>
    </source>
</evidence>
<sequence>MARLFFPRLLLPLALLCAVTGAHAHDEVVPPQPGPQPEAVWPEGRPSTHDVVVPMVVVVRDDGTVAEAAVEVSVSPELDAAALTAARRWRFLPGTMGGKPVTARARVAVRFRGRSASGVASGGAGTTGAVAGGKAGSAAGAATGQGRGETAATGAVPAVQTAGGAAQGTQQAAQGTPQARQGTQRASQADEDLEVTVAGEAAPRSASESVRDRRVVRAAPRRTASDALQVVPGVFVSQHGGEGKAHQIFFRGFDAVHGQDMEIQVAGAPVNDVSNVHGQGYADLHFVMPEVISAIRASPGAYDPRQGDFAVAGTLRMDLGYDEPGVTARASAGSFGGRRLFLAYHPESAPAETFAAFEAYKTDGFGPARAADRQSFVAQAVHDFTPSVRGRLMASTYAGRFDSAGVLRFDDVALGRVDRFASYDPTQGGASTRTQVVAELASGDEVEGWALAPFFVMRSMRLRTNYTGFLIDRQAGDATQQINEATTVGATAHYRRKVPIFSERDGVEAGMYARNDWITQSQARLGAVDGRPTEALVDARVRATNVAGWVDATLRPVRRVSLRGGVRADGLAFTTVDEKGGQEQARSAQGLHVGGKGTVDVMVVPGLHALASVGQGFRSPQARSLGDGERTPFTRVLSGEAGVRYGNEALRASAAVFHTRLTDDLVFDERTGRNEPVPSTARTGLAFDVVATPTSWFTSSVGMTYTRAVFTASGERYEEGALLPYVPQVVVRSDMAVTPRLGTIAGHGLLGRLGFGATLLHRRPMPYGEMGHDAMVVDAGASVRYRFAELGIEAFNLLDATWFDGEFVYASSFQREGAVERLPARHVTVGPPRVLLVSLTLFVS</sequence>
<gene>
    <name evidence="16" type="ORF">CMC5_016830</name>
</gene>
<organism evidence="16 17">
    <name type="scientific">Chondromyces crocatus</name>
    <dbReference type="NCBI Taxonomy" id="52"/>
    <lineage>
        <taxon>Bacteria</taxon>
        <taxon>Pseudomonadati</taxon>
        <taxon>Myxococcota</taxon>
        <taxon>Polyangia</taxon>
        <taxon>Polyangiales</taxon>
        <taxon>Polyangiaceae</taxon>
        <taxon>Chondromyces</taxon>
    </lineage>
</organism>
<evidence type="ECO:0000256" key="12">
    <source>
        <dbReference type="SAM" id="SignalP"/>
    </source>
</evidence>
<evidence type="ECO:0000259" key="14">
    <source>
        <dbReference type="Pfam" id="PF03544"/>
    </source>
</evidence>
<keyword evidence="5" id="KW-0812">Transmembrane</keyword>
<feature type="region of interest" description="Disordered" evidence="11">
    <location>
        <begin position="131"/>
        <end position="191"/>
    </location>
</feature>
<dbReference type="Pfam" id="PF07715">
    <property type="entry name" value="Plug"/>
    <property type="match status" value="1"/>
</dbReference>
<keyword evidence="7 10" id="KW-0798">TonB box</keyword>
<dbReference type="SUPFAM" id="SSF56935">
    <property type="entry name" value="Porins"/>
    <property type="match status" value="1"/>
</dbReference>
<evidence type="ECO:0000256" key="7">
    <source>
        <dbReference type="ARBA" id="ARBA00023077"/>
    </source>
</evidence>
<evidence type="ECO:0000259" key="13">
    <source>
        <dbReference type="Pfam" id="PF00593"/>
    </source>
</evidence>
<dbReference type="InterPro" id="IPR036942">
    <property type="entry name" value="Beta-barrel_TonB_sf"/>
</dbReference>